<protein>
    <recommendedName>
        <fullName evidence="3">Nucleotidyltransferase-like protein</fullName>
    </recommendedName>
</protein>
<evidence type="ECO:0008006" key="3">
    <source>
        <dbReference type="Google" id="ProtNLM"/>
    </source>
</evidence>
<comment type="caution">
    <text evidence="1">The sequence shown here is derived from an EMBL/GenBank/DDBJ whole genome shotgun (WGS) entry which is preliminary data.</text>
</comment>
<dbReference type="CDD" id="cd05403">
    <property type="entry name" value="NT_KNTase_like"/>
    <property type="match status" value="1"/>
</dbReference>
<dbReference type="Proteomes" id="UP000242682">
    <property type="component" value="Unassembled WGS sequence"/>
</dbReference>
<evidence type="ECO:0000313" key="1">
    <source>
        <dbReference type="EMBL" id="PSL41928.1"/>
    </source>
</evidence>
<gene>
    <name evidence="1" type="ORF">B0H99_101174</name>
</gene>
<name>A0A2P8H6S6_9BACL</name>
<dbReference type="AlphaFoldDB" id="A0A2P8H6S6"/>
<accession>A0A2P8H6S6</accession>
<sequence length="250" mass="28111">MAIYRKEAKEAAAEFVDQHFPLCQCALLAGSTVRGEATISSDLDIVIFDEQISGSYRESFRENGWPIEVFVHNFRSYQAFFQSDCSRARPSLPTMVAEGTAIKGEVRLKAIKAEAEYLLEKGPEAWTEETIGIKRYFLTDLLDDFIGSSDRSEDLFIASALSASASEFVLRTNGRWIGQSKWIVRALRNFDQDYANNFTAVFNDFYRTGQKAEVIKLVDNILIPCGGRLFEGFSQGKKTHSNINGKAEKI</sequence>
<dbReference type="InterPro" id="IPR043519">
    <property type="entry name" value="NT_sf"/>
</dbReference>
<evidence type="ECO:0000313" key="2">
    <source>
        <dbReference type="Proteomes" id="UP000242682"/>
    </source>
</evidence>
<reference evidence="1 2" key="1">
    <citation type="submission" date="2018-03" db="EMBL/GenBank/DDBJ databases">
        <title>Genomic Encyclopedia of Type Strains, Phase III (KMG-III): the genomes of soil and plant-associated and newly described type strains.</title>
        <authorList>
            <person name="Whitman W."/>
        </authorList>
    </citation>
    <scope>NUCLEOTIDE SEQUENCE [LARGE SCALE GENOMIC DNA]</scope>
    <source>
        <strain evidence="1 2">CGMCC 1.12259</strain>
    </source>
</reference>
<organism evidence="1 2">
    <name type="scientific">Planomicrobium soli</name>
    <dbReference type="NCBI Taxonomy" id="1176648"/>
    <lineage>
        <taxon>Bacteria</taxon>
        <taxon>Bacillati</taxon>
        <taxon>Bacillota</taxon>
        <taxon>Bacilli</taxon>
        <taxon>Bacillales</taxon>
        <taxon>Caryophanaceae</taxon>
        <taxon>Planomicrobium</taxon>
    </lineage>
</organism>
<proteinExistence type="predicted"/>
<keyword evidence="2" id="KW-1185">Reference proteome</keyword>
<dbReference type="SUPFAM" id="SSF81301">
    <property type="entry name" value="Nucleotidyltransferase"/>
    <property type="match status" value="1"/>
</dbReference>
<dbReference type="EMBL" id="PYAT01000001">
    <property type="protein sequence ID" value="PSL41928.1"/>
    <property type="molecule type" value="Genomic_DNA"/>
</dbReference>
<dbReference type="Gene3D" id="3.30.460.10">
    <property type="entry name" value="Beta Polymerase, domain 2"/>
    <property type="match status" value="1"/>
</dbReference>